<sequence>MSATMLLINGEVVTVDSEFSVSEAVAIKDNKIIAVGTNEEILALKSEESAIINLDGRSILPGFNDAHAHLELYGTNKLGVNGKEAGSIKELLAKLKEKAKSTPPGRWIRGWGYNQNHYEEGRHLSRWDLDSVSTEHPIIVVRTCGHISCVNSKALELAGIDPQAEDPSGGKYVREDGELTGLLLESAHMQMFLFANYSEDEVQHGLSLASEDYLAKGITSVHDAGGYGPDHIRFLQKAVSAKRIKQRIFALYGSLHDSPGMVKKGLASGIATGLGDEWMKIGPAKVFIDGSSSGPTAKTREPYKSDPEDSGILYLNQEELNESLGSAHGAGWQITAHAIGDEAVGMMIEAIRAALQRDPRENHRHRIEHSGMTPPDLMQKMKDLNIISIPNPAFIYEFGDGYVRDYGDRVDVMFPLRSFSENGVPFAMGSDSPITSADPIQGIYSAVTRKSNSGNIIGAGQRITVQEAIKAYTWTGAYASFEEHLKGSIEPGKLADLVVLNDSILTCELDSLRELKVELTILDGKIEYAAKKEGVK</sequence>
<comment type="caution">
    <text evidence="2">The sequence shown here is derived from an EMBL/GenBank/DDBJ whole genome shotgun (WGS) entry which is preliminary data.</text>
</comment>
<organism evidence="2 3">
    <name type="scientific">Rossellomorea oryzaecorticis</name>
    <dbReference type="NCBI Taxonomy" id="1396505"/>
    <lineage>
        <taxon>Bacteria</taxon>
        <taxon>Bacillati</taxon>
        <taxon>Bacillota</taxon>
        <taxon>Bacilli</taxon>
        <taxon>Bacillales</taxon>
        <taxon>Bacillaceae</taxon>
        <taxon>Rossellomorea</taxon>
    </lineage>
</organism>
<dbReference type="Gene3D" id="3.10.310.70">
    <property type="match status" value="1"/>
</dbReference>
<evidence type="ECO:0000313" key="2">
    <source>
        <dbReference type="EMBL" id="MEL3971910.1"/>
    </source>
</evidence>
<accession>A0ABU9K748</accession>
<dbReference type="Proteomes" id="UP001389717">
    <property type="component" value="Unassembled WGS sequence"/>
</dbReference>
<dbReference type="Gene3D" id="3.20.20.140">
    <property type="entry name" value="Metal-dependent hydrolases"/>
    <property type="match status" value="1"/>
</dbReference>
<feature type="domain" description="Amidohydrolase 3" evidence="1">
    <location>
        <begin position="51"/>
        <end position="526"/>
    </location>
</feature>
<evidence type="ECO:0000259" key="1">
    <source>
        <dbReference type="Pfam" id="PF07969"/>
    </source>
</evidence>
<gene>
    <name evidence="2" type="ORF">AAEO50_06445</name>
</gene>
<evidence type="ECO:0000313" key="3">
    <source>
        <dbReference type="Proteomes" id="UP001389717"/>
    </source>
</evidence>
<dbReference type="SUPFAM" id="SSF51338">
    <property type="entry name" value="Composite domain of metallo-dependent hydrolases"/>
    <property type="match status" value="1"/>
</dbReference>
<keyword evidence="3" id="KW-1185">Reference proteome</keyword>
<proteinExistence type="predicted"/>
<dbReference type="PANTHER" id="PTHR22642:SF2">
    <property type="entry name" value="PROTEIN LONG AFTER FAR-RED 3"/>
    <property type="match status" value="1"/>
</dbReference>
<dbReference type="PANTHER" id="PTHR22642">
    <property type="entry name" value="IMIDAZOLONEPROPIONASE"/>
    <property type="match status" value="1"/>
</dbReference>
<dbReference type="InterPro" id="IPR011059">
    <property type="entry name" value="Metal-dep_hydrolase_composite"/>
</dbReference>
<reference evidence="2 3" key="1">
    <citation type="submission" date="2024-04" db="EMBL/GenBank/DDBJ databases">
        <title>Bacillus oryzaecorticis sp. nov., a moderately halophilic bacterium isolated from rice husks.</title>
        <authorList>
            <person name="Zhu H.-S."/>
        </authorList>
    </citation>
    <scope>NUCLEOTIDE SEQUENCE [LARGE SCALE GENOMIC DNA]</scope>
    <source>
        <strain evidence="2 3">ZC255</strain>
    </source>
</reference>
<dbReference type="SUPFAM" id="SSF51556">
    <property type="entry name" value="Metallo-dependent hydrolases"/>
    <property type="match status" value="1"/>
</dbReference>
<dbReference type="CDD" id="cd01300">
    <property type="entry name" value="YtcJ_like"/>
    <property type="match status" value="1"/>
</dbReference>
<name>A0ABU9K748_9BACI</name>
<dbReference type="InterPro" id="IPR013108">
    <property type="entry name" value="Amidohydro_3"/>
</dbReference>
<dbReference type="InterPro" id="IPR032466">
    <property type="entry name" value="Metal_Hydrolase"/>
</dbReference>
<dbReference type="InterPro" id="IPR033932">
    <property type="entry name" value="YtcJ-like"/>
</dbReference>
<dbReference type="EMBL" id="JBBYAF010000009">
    <property type="protein sequence ID" value="MEL3971910.1"/>
    <property type="molecule type" value="Genomic_DNA"/>
</dbReference>
<dbReference type="RefSeq" id="WP_341981667.1">
    <property type="nucleotide sequence ID" value="NZ_JBBYAF010000009.1"/>
</dbReference>
<dbReference type="Pfam" id="PF07969">
    <property type="entry name" value="Amidohydro_3"/>
    <property type="match status" value="1"/>
</dbReference>
<protein>
    <submittedName>
        <fullName evidence="2">Amidohydrolase</fullName>
    </submittedName>
</protein>
<dbReference type="Gene3D" id="2.30.40.10">
    <property type="entry name" value="Urease, subunit C, domain 1"/>
    <property type="match status" value="1"/>
</dbReference>